<dbReference type="InterPro" id="IPR038468">
    <property type="entry name" value="MmpS_C"/>
</dbReference>
<keyword evidence="6" id="KW-0472">Membrane</keyword>
<evidence type="ECO:0008006" key="9">
    <source>
        <dbReference type="Google" id="ProtNLM"/>
    </source>
</evidence>
<proteinExistence type="inferred from homology"/>
<keyword evidence="3" id="KW-1003">Cell membrane</keyword>
<evidence type="ECO:0000313" key="8">
    <source>
        <dbReference type="Proteomes" id="UP000708347"/>
    </source>
</evidence>
<sequence>MWIPFVIIVVIAAGGFAVSKLRGIFGSDESTPYSDTRTDGGKPIDPKYMRYEIFGPPGTVATISYFGADGNPEKVDGVTLPWSVEFPITTAASVGSIAAQGDTDSIGCRILVGGEVKTEKVVHHEVSSFTSCLLKAA</sequence>
<accession>A0ABX2JZ86</accession>
<dbReference type="InterPro" id="IPR008693">
    <property type="entry name" value="MmpS"/>
</dbReference>
<evidence type="ECO:0000313" key="7">
    <source>
        <dbReference type="EMBL" id="NTY62710.1"/>
    </source>
</evidence>
<evidence type="ECO:0000256" key="6">
    <source>
        <dbReference type="ARBA" id="ARBA00023136"/>
    </source>
</evidence>
<keyword evidence="5" id="KW-1133">Transmembrane helix</keyword>
<evidence type="ECO:0000256" key="4">
    <source>
        <dbReference type="ARBA" id="ARBA00022692"/>
    </source>
</evidence>
<comment type="subcellular location">
    <subcellularLocation>
        <location evidence="1">Cell membrane</location>
    </subcellularLocation>
</comment>
<evidence type="ECO:0000256" key="2">
    <source>
        <dbReference type="ARBA" id="ARBA00007531"/>
    </source>
</evidence>
<dbReference type="Proteomes" id="UP000708347">
    <property type="component" value="Unassembled WGS sequence"/>
</dbReference>
<gene>
    <name evidence="7" type="ORF">FEG63_24560</name>
</gene>
<dbReference type="Gene3D" id="2.60.40.2880">
    <property type="entry name" value="MmpS1-5, C-terminal soluble domain"/>
    <property type="match status" value="1"/>
</dbReference>
<evidence type="ECO:0000256" key="3">
    <source>
        <dbReference type="ARBA" id="ARBA00022475"/>
    </source>
</evidence>
<keyword evidence="4" id="KW-0812">Transmembrane</keyword>
<comment type="similarity">
    <text evidence="2">Belongs to the MmpS family.</text>
</comment>
<dbReference type="EMBL" id="VBSB01000018">
    <property type="protein sequence ID" value="NTY62710.1"/>
    <property type="molecule type" value="Genomic_DNA"/>
</dbReference>
<organism evidence="7 8">
    <name type="scientific">Mycolicibacterium sphagni</name>
    <dbReference type="NCBI Taxonomy" id="1786"/>
    <lineage>
        <taxon>Bacteria</taxon>
        <taxon>Bacillati</taxon>
        <taxon>Actinomycetota</taxon>
        <taxon>Actinomycetes</taxon>
        <taxon>Mycobacteriales</taxon>
        <taxon>Mycobacteriaceae</taxon>
        <taxon>Mycolicibacterium</taxon>
    </lineage>
</organism>
<keyword evidence="8" id="KW-1185">Reference proteome</keyword>
<reference evidence="7 8" key="1">
    <citation type="submission" date="2019-05" db="EMBL/GenBank/DDBJ databases">
        <title>Mycolicibacterium sphagni ENV482 genome assembly.</title>
        <authorList>
            <person name="Chen W."/>
            <person name="Faulkner N.W."/>
            <person name="Hyman M.R."/>
        </authorList>
    </citation>
    <scope>NUCLEOTIDE SEQUENCE [LARGE SCALE GENOMIC DNA]</scope>
    <source>
        <strain evidence="7 8">ENV482</strain>
    </source>
</reference>
<protein>
    <recommendedName>
        <fullName evidence="9">MmpS family protein</fullName>
    </recommendedName>
</protein>
<comment type="caution">
    <text evidence="7">The sequence shown here is derived from an EMBL/GenBank/DDBJ whole genome shotgun (WGS) entry which is preliminary data.</text>
</comment>
<dbReference type="Pfam" id="PF05423">
    <property type="entry name" value="Mycobact_memb"/>
    <property type="match status" value="1"/>
</dbReference>
<evidence type="ECO:0000256" key="1">
    <source>
        <dbReference type="ARBA" id="ARBA00004236"/>
    </source>
</evidence>
<name>A0ABX2JZ86_9MYCO</name>
<evidence type="ECO:0000256" key="5">
    <source>
        <dbReference type="ARBA" id="ARBA00022989"/>
    </source>
</evidence>